<accession>A0AAV8QG26</accession>
<evidence type="ECO:0000313" key="3">
    <source>
        <dbReference type="Proteomes" id="UP001222027"/>
    </source>
</evidence>
<proteinExistence type="predicted"/>
<evidence type="ECO:0000256" key="1">
    <source>
        <dbReference type="SAM" id="MobiDB-lite"/>
    </source>
</evidence>
<dbReference type="AlphaFoldDB" id="A0AAV8QG26"/>
<reference evidence="2 3" key="1">
    <citation type="submission" date="2022-12" db="EMBL/GenBank/DDBJ databases">
        <title>Chromosome-scale assembly of the Ensete ventricosum genome.</title>
        <authorList>
            <person name="Dussert Y."/>
            <person name="Stocks J."/>
            <person name="Wendawek A."/>
            <person name="Woldeyes F."/>
            <person name="Nichols R.A."/>
            <person name="Borrell J.S."/>
        </authorList>
    </citation>
    <scope>NUCLEOTIDE SEQUENCE [LARGE SCALE GENOMIC DNA]</scope>
    <source>
        <strain evidence="3">cv. Maze</strain>
        <tissue evidence="2">Seeds</tissue>
    </source>
</reference>
<organism evidence="2 3">
    <name type="scientific">Ensete ventricosum</name>
    <name type="common">Abyssinian banana</name>
    <name type="synonym">Musa ensete</name>
    <dbReference type="NCBI Taxonomy" id="4639"/>
    <lineage>
        <taxon>Eukaryota</taxon>
        <taxon>Viridiplantae</taxon>
        <taxon>Streptophyta</taxon>
        <taxon>Embryophyta</taxon>
        <taxon>Tracheophyta</taxon>
        <taxon>Spermatophyta</taxon>
        <taxon>Magnoliopsida</taxon>
        <taxon>Liliopsida</taxon>
        <taxon>Zingiberales</taxon>
        <taxon>Musaceae</taxon>
        <taxon>Ensete</taxon>
    </lineage>
</organism>
<dbReference type="EMBL" id="JAQQAF010000007">
    <property type="protein sequence ID" value="KAJ8470522.1"/>
    <property type="molecule type" value="Genomic_DNA"/>
</dbReference>
<sequence>MSATADCVFFFPTRCPVWLDDSDLTRRRRRQSPQQQQRLAPTQCPHRSISDKHKVSNGGPHVPHFHLDFDLSACRSSWTDSYCLSHSKMEL</sequence>
<feature type="region of interest" description="Disordered" evidence="1">
    <location>
        <begin position="25"/>
        <end position="57"/>
    </location>
</feature>
<gene>
    <name evidence="2" type="ORF">OPV22_024865</name>
</gene>
<keyword evidence="3" id="KW-1185">Reference proteome</keyword>
<comment type="caution">
    <text evidence="2">The sequence shown here is derived from an EMBL/GenBank/DDBJ whole genome shotgun (WGS) entry which is preliminary data.</text>
</comment>
<name>A0AAV8QG26_ENSVE</name>
<feature type="compositionally biased region" description="Low complexity" evidence="1">
    <location>
        <begin position="32"/>
        <end position="43"/>
    </location>
</feature>
<evidence type="ECO:0000313" key="2">
    <source>
        <dbReference type="EMBL" id="KAJ8470522.1"/>
    </source>
</evidence>
<dbReference type="Proteomes" id="UP001222027">
    <property type="component" value="Unassembled WGS sequence"/>
</dbReference>
<protein>
    <submittedName>
        <fullName evidence="2">Uncharacterized protein</fullName>
    </submittedName>
</protein>